<dbReference type="Proteomes" id="UP000826656">
    <property type="component" value="Unassembled WGS sequence"/>
</dbReference>
<evidence type="ECO:0000256" key="1">
    <source>
        <dbReference type="SAM" id="MobiDB-lite"/>
    </source>
</evidence>
<accession>A0ABQ7TV12</accession>
<comment type="caution">
    <text evidence="2">The sequence shown here is derived from an EMBL/GenBank/DDBJ whole genome shotgun (WGS) entry which is preliminary data.</text>
</comment>
<name>A0ABQ7TV12_SOLTU</name>
<evidence type="ECO:0000313" key="2">
    <source>
        <dbReference type="EMBL" id="KAH0738330.1"/>
    </source>
</evidence>
<feature type="region of interest" description="Disordered" evidence="1">
    <location>
        <begin position="100"/>
        <end position="134"/>
    </location>
</feature>
<dbReference type="EMBL" id="JAIVGD010000028">
    <property type="protein sequence ID" value="KAH0738330.1"/>
    <property type="molecule type" value="Genomic_DNA"/>
</dbReference>
<keyword evidence="3" id="KW-1185">Reference proteome</keyword>
<proteinExistence type="predicted"/>
<evidence type="ECO:0000313" key="3">
    <source>
        <dbReference type="Proteomes" id="UP000826656"/>
    </source>
</evidence>
<organism evidence="2 3">
    <name type="scientific">Solanum tuberosum</name>
    <name type="common">Potato</name>
    <dbReference type="NCBI Taxonomy" id="4113"/>
    <lineage>
        <taxon>Eukaryota</taxon>
        <taxon>Viridiplantae</taxon>
        <taxon>Streptophyta</taxon>
        <taxon>Embryophyta</taxon>
        <taxon>Tracheophyta</taxon>
        <taxon>Spermatophyta</taxon>
        <taxon>Magnoliopsida</taxon>
        <taxon>eudicotyledons</taxon>
        <taxon>Gunneridae</taxon>
        <taxon>Pentapetalae</taxon>
        <taxon>asterids</taxon>
        <taxon>lamiids</taxon>
        <taxon>Solanales</taxon>
        <taxon>Solanaceae</taxon>
        <taxon>Solanoideae</taxon>
        <taxon>Solaneae</taxon>
        <taxon>Solanum</taxon>
    </lineage>
</organism>
<feature type="compositionally biased region" description="Acidic residues" evidence="1">
    <location>
        <begin position="102"/>
        <end position="134"/>
    </location>
</feature>
<sequence>MRRKFMMCSPPPPRAPHLVCRLVDVMRTKVHDQSHRQVLTVADRQARDDSWMGHMFGMAELQLLISGRPVTEDEMETLAESYPLTNNTMYMCHMGSTFQEHIDDDNTTSDKEDGSEEDVSNDVGTGDDDIDAGD</sequence>
<gene>
    <name evidence="2" type="ORF">KY290_037035</name>
</gene>
<reference evidence="2 3" key="1">
    <citation type="journal article" date="2021" name="bioRxiv">
        <title>Chromosome-scale and haplotype-resolved genome assembly of a tetraploid potato cultivar.</title>
        <authorList>
            <person name="Sun H."/>
            <person name="Jiao W.-B."/>
            <person name="Krause K."/>
            <person name="Campoy J.A."/>
            <person name="Goel M."/>
            <person name="Folz-Donahue K."/>
            <person name="Kukat C."/>
            <person name="Huettel B."/>
            <person name="Schneeberger K."/>
        </authorList>
    </citation>
    <scope>NUCLEOTIDE SEQUENCE [LARGE SCALE GENOMIC DNA]</scope>
    <source>
        <strain evidence="2">SolTubOtavaFocal</strain>
        <tissue evidence="2">Leaves</tissue>
    </source>
</reference>
<protein>
    <submittedName>
        <fullName evidence="2">Uncharacterized protein</fullName>
    </submittedName>
</protein>